<gene>
    <name evidence="1" type="ORF">SAMN02744037_00830</name>
</gene>
<evidence type="ECO:0000313" key="2">
    <source>
        <dbReference type="Proteomes" id="UP000242497"/>
    </source>
</evidence>
<dbReference type="AlphaFoldDB" id="A0A1M6M4Y6"/>
<name>A0A1M6M4Y6_9FIRM</name>
<evidence type="ECO:0000313" key="1">
    <source>
        <dbReference type="EMBL" id="SHJ78430.1"/>
    </source>
</evidence>
<dbReference type="EMBL" id="FRAE01000013">
    <property type="protein sequence ID" value="SHJ78430.1"/>
    <property type="molecule type" value="Genomic_DNA"/>
</dbReference>
<dbReference type="Proteomes" id="UP000242497">
    <property type="component" value="Unassembled WGS sequence"/>
</dbReference>
<reference evidence="2" key="1">
    <citation type="submission" date="2016-11" db="EMBL/GenBank/DDBJ databases">
        <authorList>
            <person name="Varghese N."/>
            <person name="Submissions S."/>
        </authorList>
    </citation>
    <scope>NUCLEOTIDE SEQUENCE [LARGE SCALE GENOMIC DNA]</scope>
    <source>
        <strain evidence="2">DSM 15518</strain>
    </source>
</reference>
<organism evidence="1 2">
    <name type="scientific">Tepidibacter formicigenes DSM 15518</name>
    <dbReference type="NCBI Taxonomy" id="1123349"/>
    <lineage>
        <taxon>Bacteria</taxon>
        <taxon>Bacillati</taxon>
        <taxon>Bacillota</taxon>
        <taxon>Clostridia</taxon>
        <taxon>Peptostreptococcales</taxon>
        <taxon>Peptostreptococcaceae</taxon>
        <taxon>Tepidibacter</taxon>
    </lineage>
</organism>
<keyword evidence="2" id="KW-1185">Reference proteome</keyword>
<sequence>MFESKQLNHILKSLDYSISSLENDLIKYEDYFSNEEIMQILDQLNEYKNIHLKIEWLITNKELQQFLE</sequence>
<protein>
    <submittedName>
        <fullName evidence="1">Uncharacterized protein</fullName>
    </submittedName>
</protein>
<proteinExistence type="predicted"/>
<accession>A0A1M6M4Y6</accession>